<evidence type="ECO:0000313" key="1">
    <source>
        <dbReference type="EMBL" id="RZC41615.1"/>
    </source>
</evidence>
<reference evidence="1 2" key="1">
    <citation type="submission" date="2017-03" db="EMBL/GenBank/DDBJ databases">
        <title>Genome of the blue death feigning beetle - Asbolus verrucosus.</title>
        <authorList>
            <person name="Rider S.D."/>
        </authorList>
    </citation>
    <scope>NUCLEOTIDE SEQUENCE [LARGE SCALE GENOMIC DNA]</scope>
    <source>
        <strain evidence="1">Butters</strain>
        <tissue evidence="1">Head and leg muscle</tissue>
    </source>
</reference>
<evidence type="ECO:0000313" key="2">
    <source>
        <dbReference type="Proteomes" id="UP000292052"/>
    </source>
</evidence>
<accession>A0A482W9I2</accession>
<dbReference type="EMBL" id="QDEB01015783">
    <property type="protein sequence ID" value="RZC41615.1"/>
    <property type="molecule type" value="Genomic_DNA"/>
</dbReference>
<comment type="caution">
    <text evidence="1">The sequence shown here is derived from an EMBL/GenBank/DDBJ whole genome shotgun (WGS) entry which is preliminary data.</text>
</comment>
<organism evidence="1 2">
    <name type="scientific">Asbolus verrucosus</name>
    <name type="common">Desert ironclad beetle</name>
    <dbReference type="NCBI Taxonomy" id="1661398"/>
    <lineage>
        <taxon>Eukaryota</taxon>
        <taxon>Metazoa</taxon>
        <taxon>Ecdysozoa</taxon>
        <taxon>Arthropoda</taxon>
        <taxon>Hexapoda</taxon>
        <taxon>Insecta</taxon>
        <taxon>Pterygota</taxon>
        <taxon>Neoptera</taxon>
        <taxon>Endopterygota</taxon>
        <taxon>Coleoptera</taxon>
        <taxon>Polyphaga</taxon>
        <taxon>Cucujiformia</taxon>
        <taxon>Tenebrionidae</taxon>
        <taxon>Pimeliinae</taxon>
        <taxon>Asbolus</taxon>
    </lineage>
</organism>
<sequence>MVSLLARDVRGFSEDHRVQ</sequence>
<gene>
    <name evidence="1" type="ORF">BDFB_008704</name>
</gene>
<dbReference type="Proteomes" id="UP000292052">
    <property type="component" value="Unassembled WGS sequence"/>
</dbReference>
<proteinExistence type="predicted"/>
<name>A0A482W9I2_ASBVE</name>
<protein>
    <submittedName>
        <fullName evidence="1">Uncharacterized protein</fullName>
    </submittedName>
</protein>
<dbReference type="AlphaFoldDB" id="A0A482W9I2"/>
<keyword evidence="2" id="KW-1185">Reference proteome</keyword>